<dbReference type="GO" id="GO:0016020">
    <property type="term" value="C:membrane"/>
    <property type="evidence" value="ECO:0007669"/>
    <property type="project" value="TreeGrafter"/>
</dbReference>
<dbReference type="Pfam" id="PF00650">
    <property type="entry name" value="CRAL_TRIO"/>
    <property type="match status" value="1"/>
</dbReference>
<dbReference type="EMBL" id="JARGDH010000003">
    <property type="protein sequence ID" value="KAL0274469.1"/>
    <property type="molecule type" value="Genomic_DNA"/>
</dbReference>
<evidence type="ECO:0000259" key="1">
    <source>
        <dbReference type="PROSITE" id="PS50191"/>
    </source>
</evidence>
<dbReference type="InterPro" id="IPR036865">
    <property type="entry name" value="CRAL-TRIO_dom_sf"/>
</dbReference>
<gene>
    <name evidence="2" type="ORF">PYX00_006882</name>
</gene>
<accession>A0AAW2HXC6</accession>
<dbReference type="InterPro" id="IPR001251">
    <property type="entry name" value="CRAL-TRIO_dom"/>
</dbReference>
<dbReference type="SMART" id="SM00516">
    <property type="entry name" value="SEC14"/>
    <property type="match status" value="1"/>
</dbReference>
<comment type="caution">
    <text evidence="2">The sequence shown here is derived from an EMBL/GenBank/DDBJ whole genome shotgun (WGS) entry which is preliminary data.</text>
</comment>
<sequence length="308" mass="35661">MDATVESEGIEMGEFTLKLEKVEIEPEDKERALTELRESPETVEAGLKELRQLLADEGLNYPSDKDVDLQVFLRPCKYYAESAFERMRKFYKFKLEHPEYCQDLTPTHVKEAFYSNMFTILPCRNKNGERVLIVEAGEKWDTGTCTVNEIFRSGLLIFEAAISEPKTQISGVRVIVDARGLTYTHFWQFSTSFIMDVSHWMKECAPIRLKGIHIVNQPYLFNIIFSLFQSFLDEKIKTRIHMHGTDFEELHKHICSRILPTEYGGTQKIPLDKGKELHEYLLSFDNEFRGNTFGRFPVSLHAAAVQSI</sequence>
<organism evidence="2">
    <name type="scientific">Menopon gallinae</name>
    <name type="common">poultry shaft louse</name>
    <dbReference type="NCBI Taxonomy" id="328185"/>
    <lineage>
        <taxon>Eukaryota</taxon>
        <taxon>Metazoa</taxon>
        <taxon>Ecdysozoa</taxon>
        <taxon>Arthropoda</taxon>
        <taxon>Hexapoda</taxon>
        <taxon>Insecta</taxon>
        <taxon>Pterygota</taxon>
        <taxon>Neoptera</taxon>
        <taxon>Paraneoptera</taxon>
        <taxon>Psocodea</taxon>
        <taxon>Troctomorpha</taxon>
        <taxon>Phthiraptera</taxon>
        <taxon>Amblycera</taxon>
        <taxon>Menoponidae</taxon>
        <taxon>Menopon</taxon>
    </lineage>
</organism>
<dbReference type="PRINTS" id="PR00180">
    <property type="entry name" value="CRETINALDHBP"/>
</dbReference>
<protein>
    <recommendedName>
        <fullName evidence="1">CRAL-TRIO domain-containing protein</fullName>
    </recommendedName>
</protein>
<evidence type="ECO:0000313" key="2">
    <source>
        <dbReference type="EMBL" id="KAL0274469.1"/>
    </source>
</evidence>
<dbReference type="AlphaFoldDB" id="A0AAW2HXC6"/>
<dbReference type="PANTHER" id="PTHR10174">
    <property type="entry name" value="ALPHA-TOCOPHEROL TRANSFER PROTEIN-RELATED"/>
    <property type="match status" value="1"/>
</dbReference>
<dbReference type="GO" id="GO:1902936">
    <property type="term" value="F:phosphatidylinositol bisphosphate binding"/>
    <property type="evidence" value="ECO:0007669"/>
    <property type="project" value="TreeGrafter"/>
</dbReference>
<dbReference type="PROSITE" id="PS50191">
    <property type="entry name" value="CRAL_TRIO"/>
    <property type="match status" value="1"/>
</dbReference>
<dbReference type="InterPro" id="IPR036273">
    <property type="entry name" value="CRAL/TRIO_N_dom_sf"/>
</dbReference>
<feature type="domain" description="CRAL-TRIO" evidence="1">
    <location>
        <begin position="106"/>
        <end position="271"/>
    </location>
</feature>
<proteinExistence type="predicted"/>
<dbReference type="CDD" id="cd00170">
    <property type="entry name" value="SEC14"/>
    <property type="match status" value="1"/>
</dbReference>
<dbReference type="Gene3D" id="1.20.5.1200">
    <property type="entry name" value="Alpha-tocopherol transfer"/>
    <property type="match status" value="1"/>
</dbReference>
<dbReference type="Gene3D" id="3.40.525.10">
    <property type="entry name" value="CRAL-TRIO lipid binding domain"/>
    <property type="match status" value="1"/>
</dbReference>
<dbReference type="SUPFAM" id="SSF46938">
    <property type="entry name" value="CRAL/TRIO N-terminal domain"/>
    <property type="match status" value="1"/>
</dbReference>
<name>A0AAW2HXC6_9NEOP</name>
<dbReference type="PANTHER" id="PTHR10174:SF220">
    <property type="entry name" value="LD41874P"/>
    <property type="match status" value="1"/>
</dbReference>
<dbReference type="SUPFAM" id="SSF52087">
    <property type="entry name" value="CRAL/TRIO domain"/>
    <property type="match status" value="1"/>
</dbReference>
<dbReference type="Gene3D" id="1.10.8.20">
    <property type="entry name" value="N-terminal domain of phosphatidylinositol transfer protein sec14p"/>
    <property type="match status" value="1"/>
</dbReference>
<reference evidence="2" key="1">
    <citation type="journal article" date="2024" name="Gigascience">
        <title>Chromosome-level genome of the poultry shaft louse Menopon gallinae provides insight into the host-switching and adaptive evolution of parasitic lice.</title>
        <authorList>
            <person name="Xu Y."/>
            <person name="Ma L."/>
            <person name="Liu S."/>
            <person name="Liang Y."/>
            <person name="Liu Q."/>
            <person name="He Z."/>
            <person name="Tian L."/>
            <person name="Duan Y."/>
            <person name="Cai W."/>
            <person name="Li H."/>
            <person name="Song F."/>
        </authorList>
    </citation>
    <scope>NUCLEOTIDE SEQUENCE</scope>
    <source>
        <strain evidence="2">Cailab_2023a</strain>
    </source>
</reference>